<evidence type="ECO:0000313" key="3">
    <source>
        <dbReference type="EMBL" id="QHQ40455.1"/>
    </source>
</evidence>
<name>A0A6P1TFP9_9GAMM</name>
<reference evidence="2 5" key="2">
    <citation type="submission" date="2020-08" db="EMBL/GenBank/DDBJ databases">
        <title>Genomic Encyclopedia of Type Strains, Phase IV (KMG-IV): sequencing the most valuable type-strain genomes for metagenomic binning, comparative biology and taxonomic classification.</title>
        <authorList>
            <person name="Goeker M."/>
        </authorList>
    </citation>
    <scope>NUCLEOTIDE SEQUENCE [LARGE SCALE GENOMIC DNA]</scope>
    <source>
        <strain evidence="2 5">DSM 11525</strain>
    </source>
</reference>
<evidence type="ECO:0008006" key="6">
    <source>
        <dbReference type="Google" id="ProtNLM"/>
    </source>
</evidence>
<evidence type="ECO:0000313" key="4">
    <source>
        <dbReference type="Proteomes" id="UP000464675"/>
    </source>
</evidence>
<evidence type="ECO:0000313" key="2">
    <source>
        <dbReference type="EMBL" id="MBB5213101.1"/>
    </source>
</evidence>
<feature type="transmembrane region" description="Helical" evidence="1">
    <location>
        <begin position="94"/>
        <end position="112"/>
    </location>
</feature>
<dbReference type="Proteomes" id="UP000563601">
    <property type="component" value="Unassembled WGS sequence"/>
</dbReference>
<gene>
    <name evidence="3" type="ORF">GTQ55_16720</name>
    <name evidence="2" type="ORF">HNQ53_003347</name>
</gene>
<dbReference type="RefSeq" id="WP_161859750.1">
    <property type="nucleotide sequence ID" value="NZ_CP047491.1"/>
</dbReference>
<feature type="transmembrane region" description="Helical" evidence="1">
    <location>
        <begin position="6"/>
        <end position="25"/>
    </location>
</feature>
<keyword evidence="1" id="KW-0812">Transmembrane</keyword>
<dbReference type="Proteomes" id="UP000464675">
    <property type="component" value="Chromosome"/>
</dbReference>
<evidence type="ECO:0000256" key="1">
    <source>
        <dbReference type="SAM" id="Phobius"/>
    </source>
</evidence>
<accession>A0A6P1TFP9</accession>
<dbReference type="EMBL" id="CP047491">
    <property type="protein sequence ID" value="QHQ40455.1"/>
    <property type="molecule type" value="Genomic_DNA"/>
</dbReference>
<protein>
    <recommendedName>
        <fullName evidence="6">Universal stress protein B</fullName>
    </recommendedName>
</protein>
<dbReference type="AlphaFoldDB" id="A0A6P1TFP9"/>
<keyword evidence="1" id="KW-0472">Membrane</keyword>
<organism evidence="2 5">
    <name type="scientific">Microbulbifer hydrolyticus</name>
    <dbReference type="NCBI Taxonomy" id="48074"/>
    <lineage>
        <taxon>Bacteria</taxon>
        <taxon>Pseudomonadati</taxon>
        <taxon>Pseudomonadota</taxon>
        <taxon>Gammaproteobacteria</taxon>
        <taxon>Cellvibrionales</taxon>
        <taxon>Microbulbiferaceae</taxon>
        <taxon>Microbulbifer</taxon>
    </lineage>
</organism>
<evidence type="ECO:0000313" key="5">
    <source>
        <dbReference type="Proteomes" id="UP000563601"/>
    </source>
</evidence>
<proteinExistence type="predicted"/>
<reference evidence="3 4" key="1">
    <citation type="submission" date="2020-01" db="EMBL/GenBank/DDBJ databases">
        <title>The possibility of degradation of plastic by Microbulbifer hydrolyticus IRE-31.</title>
        <authorList>
            <person name="Liu L."/>
        </authorList>
    </citation>
    <scope>NUCLEOTIDE SEQUENCE [LARGE SCALE GENOMIC DNA]</scope>
    <source>
        <strain evidence="3 4">IRE-31</strain>
    </source>
</reference>
<sequence>MTDLVPFIAVWIGLVFSLYCHSRFLSQLKLTHPMKFKELGSPSIFTKYPIFGKSQIVKDLSRDSSLTKYAEFMRKSEWNKMGDSRLKKFARYRLYAQVLSVVSFLFLIATWWRP</sequence>
<keyword evidence="1" id="KW-1133">Transmembrane helix</keyword>
<keyword evidence="4" id="KW-1185">Reference proteome</keyword>
<dbReference type="EMBL" id="JACHHR010000005">
    <property type="protein sequence ID" value="MBB5213101.1"/>
    <property type="molecule type" value="Genomic_DNA"/>
</dbReference>